<gene>
    <name evidence="2" type="ORF">M406DRAFT_70810</name>
</gene>
<accession>A0A9P4Y1A7</accession>
<evidence type="ECO:0000313" key="2">
    <source>
        <dbReference type="EMBL" id="KAF3764663.1"/>
    </source>
</evidence>
<keyword evidence="1" id="KW-0732">Signal</keyword>
<name>A0A9P4Y1A7_CRYP1</name>
<keyword evidence="3" id="KW-1185">Reference proteome</keyword>
<organism evidence="2 3">
    <name type="scientific">Cryphonectria parasitica (strain ATCC 38755 / EP155)</name>
    <dbReference type="NCBI Taxonomy" id="660469"/>
    <lineage>
        <taxon>Eukaryota</taxon>
        <taxon>Fungi</taxon>
        <taxon>Dikarya</taxon>
        <taxon>Ascomycota</taxon>
        <taxon>Pezizomycotina</taxon>
        <taxon>Sordariomycetes</taxon>
        <taxon>Sordariomycetidae</taxon>
        <taxon>Diaporthales</taxon>
        <taxon>Cryphonectriaceae</taxon>
        <taxon>Cryphonectria-Endothia species complex</taxon>
        <taxon>Cryphonectria</taxon>
    </lineage>
</organism>
<protein>
    <submittedName>
        <fullName evidence="2">Uncharacterized protein</fullName>
    </submittedName>
</protein>
<reference evidence="2" key="1">
    <citation type="journal article" date="2020" name="Phytopathology">
        <title>Genome sequence of the chestnut blight fungus Cryphonectria parasitica EP155: A fundamental resource for an archetypical invasive plant pathogen.</title>
        <authorList>
            <person name="Crouch J.A."/>
            <person name="Dawe A."/>
            <person name="Aerts A."/>
            <person name="Barry K."/>
            <person name="Churchill A.C.L."/>
            <person name="Grimwood J."/>
            <person name="Hillman B."/>
            <person name="Milgroom M.G."/>
            <person name="Pangilinan J."/>
            <person name="Smith M."/>
            <person name="Salamov A."/>
            <person name="Schmutz J."/>
            <person name="Yadav J."/>
            <person name="Grigoriev I.V."/>
            <person name="Nuss D."/>
        </authorList>
    </citation>
    <scope>NUCLEOTIDE SEQUENCE</scope>
    <source>
        <strain evidence="2">EP155</strain>
    </source>
</reference>
<comment type="caution">
    <text evidence="2">The sequence shown here is derived from an EMBL/GenBank/DDBJ whole genome shotgun (WGS) entry which is preliminary data.</text>
</comment>
<evidence type="ECO:0000313" key="3">
    <source>
        <dbReference type="Proteomes" id="UP000803844"/>
    </source>
</evidence>
<proteinExistence type="predicted"/>
<dbReference type="RefSeq" id="XP_040775624.1">
    <property type="nucleotide sequence ID" value="XM_040925375.1"/>
</dbReference>
<feature type="signal peptide" evidence="1">
    <location>
        <begin position="1"/>
        <end position="26"/>
    </location>
</feature>
<dbReference type="GeneID" id="63842504"/>
<feature type="chain" id="PRO_5040232125" evidence="1">
    <location>
        <begin position="27"/>
        <end position="189"/>
    </location>
</feature>
<dbReference type="EMBL" id="MU032348">
    <property type="protein sequence ID" value="KAF3764663.1"/>
    <property type="molecule type" value="Genomic_DNA"/>
</dbReference>
<evidence type="ECO:0000256" key="1">
    <source>
        <dbReference type="SAM" id="SignalP"/>
    </source>
</evidence>
<sequence length="189" mass="20485">MYTSFNQLLRALLLAILAFDLPGSLAVPLERELIERDTCTDLTSLVPLGLAVRQTGTTTPTTTIGNLLGQDTPCIPTTVDTSSLKAVISALAEAHPSRIKARNFWGTWVGKALKGAWSDIKSEIITIAVEDIAEWTGVGEWVELVLQGWKLVTSLDKKNVTVTSPDGTITKIDEFVGVHLKLRNVSSDL</sequence>
<dbReference type="Proteomes" id="UP000803844">
    <property type="component" value="Unassembled WGS sequence"/>
</dbReference>
<dbReference type="AlphaFoldDB" id="A0A9P4Y1A7"/>